<organism evidence="2 3">
    <name type="scientific">Tautonia plasticadhaerens</name>
    <dbReference type="NCBI Taxonomy" id="2527974"/>
    <lineage>
        <taxon>Bacteria</taxon>
        <taxon>Pseudomonadati</taxon>
        <taxon>Planctomycetota</taxon>
        <taxon>Planctomycetia</taxon>
        <taxon>Isosphaerales</taxon>
        <taxon>Isosphaeraceae</taxon>
        <taxon>Tautonia</taxon>
    </lineage>
</organism>
<proteinExistence type="predicted"/>
<dbReference type="OrthoDB" id="288286at2"/>
<dbReference type="RefSeq" id="WP_145267837.1">
    <property type="nucleotide sequence ID" value="NZ_CP036426.1"/>
</dbReference>
<accession>A0A518GY03</accession>
<protein>
    <submittedName>
        <fullName evidence="2">Uncharacterized protein</fullName>
    </submittedName>
</protein>
<sequence>MTAPRAEFEMSVQAHQHEEGYVTKVIEHYTSMVPSGVYLTSAFAVVGLSLGLRVAGKKEMAHFVGLWPATILLMGVYNKIVKIHGSD</sequence>
<evidence type="ECO:0000313" key="2">
    <source>
        <dbReference type="EMBL" id="QDV33470.1"/>
    </source>
</evidence>
<name>A0A518GY03_9BACT</name>
<feature type="transmembrane region" description="Helical" evidence="1">
    <location>
        <begin position="63"/>
        <end position="81"/>
    </location>
</feature>
<reference evidence="2 3" key="1">
    <citation type="submission" date="2019-02" db="EMBL/GenBank/DDBJ databases">
        <title>Deep-cultivation of Planctomycetes and their phenomic and genomic characterization uncovers novel biology.</title>
        <authorList>
            <person name="Wiegand S."/>
            <person name="Jogler M."/>
            <person name="Boedeker C."/>
            <person name="Pinto D."/>
            <person name="Vollmers J."/>
            <person name="Rivas-Marin E."/>
            <person name="Kohn T."/>
            <person name="Peeters S.H."/>
            <person name="Heuer A."/>
            <person name="Rast P."/>
            <person name="Oberbeckmann S."/>
            <person name="Bunk B."/>
            <person name="Jeske O."/>
            <person name="Meyerdierks A."/>
            <person name="Storesund J.E."/>
            <person name="Kallscheuer N."/>
            <person name="Luecker S."/>
            <person name="Lage O.M."/>
            <person name="Pohl T."/>
            <person name="Merkel B.J."/>
            <person name="Hornburger P."/>
            <person name="Mueller R.-W."/>
            <person name="Bruemmer F."/>
            <person name="Labrenz M."/>
            <person name="Spormann A.M."/>
            <person name="Op den Camp H."/>
            <person name="Overmann J."/>
            <person name="Amann R."/>
            <person name="Jetten M.S.M."/>
            <person name="Mascher T."/>
            <person name="Medema M.H."/>
            <person name="Devos D.P."/>
            <person name="Kaster A.-K."/>
            <person name="Ovreas L."/>
            <person name="Rohde M."/>
            <person name="Galperin M.Y."/>
            <person name="Jogler C."/>
        </authorList>
    </citation>
    <scope>NUCLEOTIDE SEQUENCE [LARGE SCALE GENOMIC DNA]</scope>
    <source>
        <strain evidence="2 3">ElP</strain>
    </source>
</reference>
<keyword evidence="1" id="KW-0812">Transmembrane</keyword>
<dbReference type="KEGG" id="tpla:ElP_13420"/>
<evidence type="ECO:0000313" key="3">
    <source>
        <dbReference type="Proteomes" id="UP000317835"/>
    </source>
</evidence>
<gene>
    <name evidence="2" type="ORF">ElP_13420</name>
</gene>
<evidence type="ECO:0000256" key="1">
    <source>
        <dbReference type="SAM" id="Phobius"/>
    </source>
</evidence>
<keyword evidence="3" id="KW-1185">Reference proteome</keyword>
<dbReference type="Proteomes" id="UP000317835">
    <property type="component" value="Chromosome"/>
</dbReference>
<dbReference type="EMBL" id="CP036426">
    <property type="protein sequence ID" value="QDV33470.1"/>
    <property type="molecule type" value="Genomic_DNA"/>
</dbReference>
<dbReference type="AlphaFoldDB" id="A0A518GY03"/>
<keyword evidence="1" id="KW-0472">Membrane</keyword>
<feature type="transmembrane region" description="Helical" evidence="1">
    <location>
        <begin position="37"/>
        <end position="56"/>
    </location>
</feature>
<keyword evidence="1" id="KW-1133">Transmembrane helix</keyword>